<keyword evidence="2" id="KW-1185">Reference proteome</keyword>
<keyword evidence="1" id="KW-0472">Membrane</keyword>
<evidence type="ECO:0000313" key="3">
    <source>
        <dbReference type="RefSeq" id="XP_026667561.1"/>
    </source>
</evidence>
<dbReference type="GeneID" id="108622816"/>
<protein>
    <submittedName>
        <fullName evidence="3">Uncharacterized protein LOC108622816</fullName>
    </submittedName>
</protein>
<feature type="transmembrane region" description="Helical" evidence="1">
    <location>
        <begin position="12"/>
        <end position="31"/>
    </location>
</feature>
<dbReference type="AlphaFoldDB" id="A0AAJ7RYC8"/>
<dbReference type="PANTHER" id="PTHR47113">
    <property type="entry name" value="LD09343P"/>
    <property type="match status" value="1"/>
</dbReference>
<evidence type="ECO:0000256" key="1">
    <source>
        <dbReference type="SAM" id="Phobius"/>
    </source>
</evidence>
<gene>
    <name evidence="3" type="primary">LOC108622816</name>
</gene>
<dbReference type="InterPro" id="IPR053317">
    <property type="entry name" value="Tubulin_polyglutamylase"/>
</dbReference>
<evidence type="ECO:0000313" key="2">
    <source>
        <dbReference type="Proteomes" id="UP000694925"/>
    </source>
</evidence>
<accession>A0AAJ7RYC8</accession>
<dbReference type="PANTHER" id="PTHR47113:SF1">
    <property type="entry name" value="LD09343P"/>
    <property type="match status" value="1"/>
</dbReference>
<dbReference type="Proteomes" id="UP000694925">
    <property type="component" value="Unplaced"/>
</dbReference>
<dbReference type="KEGG" id="ccal:108622816"/>
<sequence>MMSMKVKTLLKVFLYSIVGPIILYCLFFSFLRYQEDLIKAQAKKFEIKEKSLSYRIYAKGNDTGYLKHVFIVLERLGFKRTDHGDNWDLLWAHDYPFRSLSSNLSKLNAHQRVNHFPGCGYITNKVDLSTTEGRYMLPAFKIPEQRDEFLRYANGYPETMFVQKSNDHRGISVKNMDINSISECIP</sequence>
<dbReference type="CTD" id="41300"/>
<name>A0AAJ7RYC8_9HYME</name>
<dbReference type="Pfam" id="PF03133">
    <property type="entry name" value="TTL"/>
    <property type="match status" value="1"/>
</dbReference>
<proteinExistence type="predicted"/>
<dbReference type="RefSeq" id="XP_026667561.1">
    <property type="nucleotide sequence ID" value="XM_026811760.1"/>
</dbReference>
<keyword evidence="1" id="KW-0812">Transmembrane</keyword>
<keyword evidence="1" id="KW-1133">Transmembrane helix</keyword>
<organism evidence="2 3">
    <name type="scientific">Ceratina calcarata</name>
    <dbReference type="NCBI Taxonomy" id="156304"/>
    <lineage>
        <taxon>Eukaryota</taxon>
        <taxon>Metazoa</taxon>
        <taxon>Ecdysozoa</taxon>
        <taxon>Arthropoda</taxon>
        <taxon>Hexapoda</taxon>
        <taxon>Insecta</taxon>
        <taxon>Pterygota</taxon>
        <taxon>Neoptera</taxon>
        <taxon>Endopterygota</taxon>
        <taxon>Hymenoptera</taxon>
        <taxon>Apocrita</taxon>
        <taxon>Aculeata</taxon>
        <taxon>Apoidea</taxon>
        <taxon>Anthophila</taxon>
        <taxon>Apidae</taxon>
        <taxon>Ceratina</taxon>
        <taxon>Zadontomerus</taxon>
    </lineage>
</organism>
<dbReference type="InterPro" id="IPR004344">
    <property type="entry name" value="TTL/TTLL_fam"/>
</dbReference>
<reference evidence="3" key="1">
    <citation type="submission" date="2025-08" db="UniProtKB">
        <authorList>
            <consortium name="RefSeq"/>
        </authorList>
    </citation>
    <scope>IDENTIFICATION</scope>
    <source>
        <tissue evidence="3">Whole body</tissue>
    </source>
</reference>